<protein>
    <submittedName>
        <fullName evidence="1">Uncharacterized protein</fullName>
    </submittedName>
</protein>
<dbReference type="HOGENOM" id="CLU_2507384_0_0_10"/>
<gene>
    <name evidence="1" type="ordered locus">Echvi_4334</name>
</gene>
<dbReference type="Proteomes" id="UP000010796">
    <property type="component" value="Chromosome"/>
</dbReference>
<reference evidence="2" key="1">
    <citation type="submission" date="2012-02" db="EMBL/GenBank/DDBJ databases">
        <title>The complete genome of Echinicola vietnamensis DSM 17526.</title>
        <authorList>
            <person name="Lucas S."/>
            <person name="Copeland A."/>
            <person name="Lapidus A."/>
            <person name="Glavina del Rio T."/>
            <person name="Dalin E."/>
            <person name="Tice H."/>
            <person name="Bruce D."/>
            <person name="Goodwin L."/>
            <person name="Pitluck S."/>
            <person name="Peters L."/>
            <person name="Ovchinnikova G."/>
            <person name="Teshima H."/>
            <person name="Kyrpides N."/>
            <person name="Mavromatis K."/>
            <person name="Ivanova N."/>
            <person name="Brettin T."/>
            <person name="Detter J.C."/>
            <person name="Han C."/>
            <person name="Larimer F."/>
            <person name="Land M."/>
            <person name="Hauser L."/>
            <person name="Markowitz V."/>
            <person name="Cheng J.-F."/>
            <person name="Hugenholtz P."/>
            <person name="Woyke T."/>
            <person name="Wu D."/>
            <person name="Brambilla E."/>
            <person name="Klenk H.-P."/>
            <person name="Eisen J.A."/>
        </authorList>
    </citation>
    <scope>NUCLEOTIDE SEQUENCE [LARGE SCALE GENOMIC DNA]</scope>
    <source>
        <strain evidence="2">DSM 17526 / LMG 23754 / KMM 6221</strain>
    </source>
</reference>
<dbReference type="AlphaFoldDB" id="L0G4S5"/>
<keyword evidence="2" id="KW-1185">Reference proteome</keyword>
<dbReference type="RefSeq" id="WP_015268051.1">
    <property type="nucleotide sequence ID" value="NC_019904.1"/>
</dbReference>
<dbReference type="KEGG" id="evi:Echvi_4334"/>
<evidence type="ECO:0000313" key="1">
    <source>
        <dbReference type="EMBL" id="AGA80522.1"/>
    </source>
</evidence>
<name>L0G4S5_ECHVK</name>
<accession>L0G4S5</accession>
<evidence type="ECO:0000313" key="2">
    <source>
        <dbReference type="Proteomes" id="UP000010796"/>
    </source>
</evidence>
<proteinExistence type="predicted"/>
<sequence length="85" mass="9355">MPLTVGKPRVGNKFSRSTSRPSLDIFERVLLAKIAMGNKSGTTPETIDLSGNWEFQPKSLTTSFIDHFFGQAIVLVPGFKKTANK</sequence>
<organism evidence="1 2">
    <name type="scientific">Echinicola vietnamensis (strain DSM 17526 / LMG 23754 / KMM 6221)</name>
    <dbReference type="NCBI Taxonomy" id="926556"/>
    <lineage>
        <taxon>Bacteria</taxon>
        <taxon>Pseudomonadati</taxon>
        <taxon>Bacteroidota</taxon>
        <taxon>Cytophagia</taxon>
        <taxon>Cytophagales</taxon>
        <taxon>Cyclobacteriaceae</taxon>
        <taxon>Echinicola</taxon>
    </lineage>
</organism>
<dbReference type="EMBL" id="CP003346">
    <property type="protein sequence ID" value="AGA80522.1"/>
    <property type="molecule type" value="Genomic_DNA"/>
</dbReference>